<organism evidence="2 3">
    <name type="scientific">Acanthaster planci</name>
    <name type="common">Crown-of-thorns starfish</name>
    <dbReference type="NCBI Taxonomy" id="133434"/>
    <lineage>
        <taxon>Eukaryota</taxon>
        <taxon>Metazoa</taxon>
        <taxon>Echinodermata</taxon>
        <taxon>Eleutherozoa</taxon>
        <taxon>Asterozoa</taxon>
        <taxon>Asteroidea</taxon>
        <taxon>Valvatacea</taxon>
        <taxon>Valvatida</taxon>
        <taxon>Acanthasteridae</taxon>
        <taxon>Acanthaster</taxon>
    </lineage>
</organism>
<dbReference type="OrthoDB" id="10359202at2759"/>
<keyword evidence="1" id="KW-1133">Transmembrane helix</keyword>
<dbReference type="GeneID" id="110988643"/>
<dbReference type="Proteomes" id="UP000694845">
    <property type="component" value="Unplaced"/>
</dbReference>
<feature type="transmembrane region" description="Helical" evidence="1">
    <location>
        <begin position="286"/>
        <end position="310"/>
    </location>
</feature>
<protein>
    <submittedName>
        <fullName evidence="3">Uncharacterized protein LOC110988643</fullName>
    </submittedName>
</protein>
<feature type="transmembrane region" description="Helical" evidence="1">
    <location>
        <begin position="176"/>
        <end position="201"/>
    </location>
</feature>
<dbReference type="KEGG" id="aplc:110988643"/>
<name>A0A8B7ZR64_ACAPL</name>
<proteinExistence type="predicted"/>
<dbReference type="AlphaFoldDB" id="A0A8B7ZR64"/>
<keyword evidence="1" id="KW-0472">Membrane</keyword>
<accession>A0A8B7ZR64</accession>
<feature type="transmembrane region" description="Helical" evidence="1">
    <location>
        <begin position="140"/>
        <end position="164"/>
    </location>
</feature>
<keyword evidence="2" id="KW-1185">Reference proteome</keyword>
<feature type="transmembrane region" description="Helical" evidence="1">
    <location>
        <begin position="248"/>
        <end position="266"/>
    </location>
</feature>
<dbReference type="OMA" id="MSHREEF"/>
<feature type="transmembrane region" description="Helical" evidence="1">
    <location>
        <begin position="85"/>
        <end position="110"/>
    </location>
</feature>
<evidence type="ECO:0000313" key="2">
    <source>
        <dbReference type="Proteomes" id="UP000694845"/>
    </source>
</evidence>
<feature type="transmembrane region" description="Helical" evidence="1">
    <location>
        <begin position="50"/>
        <end position="73"/>
    </location>
</feature>
<keyword evidence="1" id="KW-0812">Transmembrane</keyword>
<reference evidence="3" key="1">
    <citation type="submission" date="2025-08" db="UniProtKB">
        <authorList>
            <consortium name="RefSeq"/>
        </authorList>
    </citation>
    <scope>IDENTIFICATION</scope>
</reference>
<evidence type="ECO:0000313" key="3">
    <source>
        <dbReference type="RefSeq" id="XP_022108068.1"/>
    </source>
</evidence>
<sequence length="403" mass="46298">MEDGQLPLRIGLAILGLLPGPRSKTTAGRCASLWHRCRGYEILWDDEKSYGVVSFLLILLIVVFHFVDLAIIFKDYLGKRQDTVFFISYLTYLPQLTITLLFCLIARLYISCFYDSTRDRLAVFSEVYLKERLEHSPSKMWWRLLGFMALPTPCIIMKLMVFFLESGSTNCPRDAFVYIRTIGGVAGYALYGIFCFVIHCLQMSHREEFHQTAVRISKRGAPDIETTKAEIRKLCFGFRSYRDFGGRWMVLSVSIAVLGVVFAIPYTMDTLPEIRKDIKREESNLMLWTVFTWCDKVVFLAGPLLAVWGLDVGRPWRYFRERILQTWNRPGDNNRDNKADGIDSETLEAIINHMTLLKDGGSWIKSTLVSAMLSIYLGTTLDPSQDLDPWIGLACRPNFNHTE</sequence>
<gene>
    <name evidence="3" type="primary">LOC110988643</name>
</gene>
<dbReference type="RefSeq" id="XP_022108068.1">
    <property type="nucleotide sequence ID" value="XM_022252376.1"/>
</dbReference>
<evidence type="ECO:0000256" key="1">
    <source>
        <dbReference type="SAM" id="Phobius"/>
    </source>
</evidence>